<dbReference type="AlphaFoldDB" id="A0A6M0QNV1"/>
<dbReference type="EMBL" id="JAAIVJ010000001">
    <property type="protein sequence ID" value="NEY89077.1"/>
    <property type="molecule type" value="Genomic_DNA"/>
</dbReference>
<sequence length="68" mass="7154">MQKKDNPLEQMAHLAGELTEVAIAGQAVGLRLLAAEMQALAHLMPGTVAPGQLASEAEIEADFDNMPV</sequence>
<keyword evidence="2" id="KW-1185">Reference proteome</keyword>
<reference evidence="1 2" key="1">
    <citation type="submission" date="2020-02" db="EMBL/GenBank/DDBJ databases">
        <authorList>
            <person name="Chen W.-M."/>
        </authorList>
    </citation>
    <scope>NUCLEOTIDE SEQUENCE [LARGE SCALE GENOMIC DNA]</scope>
    <source>
        <strain evidence="1 2">KMS-5</strain>
    </source>
</reference>
<protein>
    <submittedName>
        <fullName evidence="1">Uncharacterized protein</fullName>
    </submittedName>
</protein>
<proteinExistence type="predicted"/>
<dbReference type="RefSeq" id="WP_164623089.1">
    <property type="nucleotide sequence ID" value="NZ_JAAIVJ010000001.1"/>
</dbReference>
<dbReference type="Proteomes" id="UP000477782">
    <property type="component" value="Unassembled WGS sequence"/>
</dbReference>
<name>A0A6M0QNV1_9RHOB</name>
<organism evidence="1 2">
    <name type="scientific">Tabrizicola oligotrophica</name>
    <dbReference type="NCBI Taxonomy" id="2710650"/>
    <lineage>
        <taxon>Bacteria</taxon>
        <taxon>Pseudomonadati</taxon>
        <taxon>Pseudomonadota</taxon>
        <taxon>Alphaproteobacteria</taxon>
        <taxon>Rhodobacterales</taxon>
        <taxon>Paracoccaceae</taxon>
        <taxon>Tabrizicola</taxon>
    </lineage>
</organism>
<evidence type="ECO:0000313" key="1">
    <source>
        <dbReference type="EMBL" id="NEY89077.1"/>
    </source>
</evidence>
<comment type="caution">
    <text evidence="1">The sequence shown here is derived from an EMBL/GenBank/DDBJ whole genome shotgun (WGS) entry which is preliminary data.</text>
</comment>
<gene>
    <name evidence="1" type="ORF">G4Z14_02110</name>
</gene>
<accession>A0A6M0QNV1</accession>
<evidence type="ECO:0000313" key="2">
    <source>
        <dbReference type="Proteomes" id="UP000477782"/>
    </source>
</evidence>